<evidence type="ECO:0000256" key="3">
    <source>
        <dbReference type="ARBA" id="ARBA00022837"/>
    </source>
</evidence>
<keyword evidence="2" id="KW-0677">Repeat</keyword>
<feature type="domain" description="Calx-beta" evidence="5">
    <location>
        <begin position="4480"/>
        <end position="4585"/>
    </location>
</feature>
<reference evidence="6" key="1">
    <citation type="journal article" date="2009" name="Environ. Microbiol.">
        <title>Comparative analysis of magnetosome gene clusters in magnetotactic bacteria provides further evidence for horizontal gene transfer.</title>
        <authorList>
            <person name="Jogler C."/>
            <person name="Kube M."/>
            <person name="Schubbe S."/>
            <person name="Ullrich S."/>
            <person name="Teeling H."/>
            <person name="Bazylinski D.A."/>
            <person name="Reinhardt R."/>
            <person name="Schuler D."/>
        </authorList>
    </citation>
    <scope>NUCLEOTIDE SEQUENCE</scope>
    <source>
        <strain evidence="6">Type strain: MV-1</strain>
    </source>
</reference>
<dbReference type="PANTHER" id="PTHR46682:SF1">
    <property type="entry name" value="ADHESION G-PROTEIN COUPLED RECEPTOR V1"/>
    <property type="match status" value="1"/>
</dbReference>
<feature type="domain" description="Calx-beta" evidence="5">
    <location>
        <begin position="3892"/>
        <end position="3996"/>
    </location>
</feature>
<dbReference type="InterPro" id="IPR038081">
    <property type="entry name" value="CalX-like_sf"/>
</dbReference>
<feature type="domain" description="Calx-beta" evidence="5">
    <location>
        <begin position="4365"/>
        <end position="4468"/>
    </location>
</feature>
<feature type="domain" description="Calx-beta" evidence="5">
    <location>
        <begin position="942"/>
        <end position="1046"/>
    </location>
</feature>
<feature type="domain" description="Calx-beta" evidence="5">
    <location>
        <begin position="4597"/>
        <end position="4702"/>
    </location>
</feature>
<feature type="compositionally biased region" description="Polar residues" evidence="4">
    <location>
        <begin position="212"/>
        <end position="231"/>
    </location>
</feature>
<dbReference type="GO" id="GO:0005509">
    <property type="term" value="F:calcium ion binding"/>
    <property type="evidence" value="ECO:0007669"/>
    <property type="project" value="InterPro"/>
</dbReference>
<protein>
    <submittedName>
        <fullName evidence="6">Integrins alpha chain:Na-Ca exchanger/integrin-beta4</fullName>
    </submittedName>
</protein>
<keyword evidence="1" id="KW-0732">Signal</keyword>
<gene>
    <name evidence="7" type="ORF">BEN30_09675</name>
    <name evidence="6" type="ORF">mv1g00082</name>
</gene>
<evidence type="ECO:0000259" key="5">
    <source>
        <dbReference type="SMART" id="SM00237"/>
    </source>
</evidence>
<dbReference type="InterPro" id="IPR026919">
    <property type="entry name" value="ADGRV1"/>
</dbReference>
<feature type="domain" description="Calx-beta" evidence="5">
    <location>
        <begin position="2110"/>
        <end position="2220"/>
    </location>
</feature>
<dbReference type="InterPro" id="IPR018511">
    <property type="entry name" value="Hemolysin-typ_Ca-bd_CS"/>
</dbReference>
<feature type="domain" description="Calx-beta" evidence="5">
    <location>
        <begin position="1646"/>
        <end position="1749"/>
    </location>
</feature>
<feature type="domain" description="Calx-beta" evidence="5">
    <location>
        <begin position="3434"/>
        <end position="3538"/>
    </location>
</feature>
<keyword evidence="8" id="KW-1185">Reference proteome</keyword>
<proteinExistence type="predicted"/>
<dbReference type="PANTHER" id="PTHR46682">
    <property type="entry name" value="ADHESION G-PROTEIN COUPLED RECEPTOR V1"/>
    <property type="match status" value="1"/>
</dbReference>
<feature type="domain" description="Calx-beta" evidence="5">
    <location>
        <begin position="2233"/>
        <end position="2332"/>
    </location>
</feature>
<feature type="domain" description="Calx-beta" evidence="5">
    <location>
        <begin position="1179"/>
        <end position="1282"/>
    </location>
</feature>
<feature type="domain" description="Calx-beta" evidence="5">
    <location>
        <begin position="3319"/>
        <end position="3419"/>
    </location>
</feature>
<reference evidence="8" key="3">
    <citation type="submission" date="2016-07" db="EMBL/GenBank/DDBJ databases">
        <authorList>
            <person name="Florea S."/>
            <person name="Webb J.S."/>
            <person name="Jaromczyk J."/>
            <person name="Schardl C.L."/>
        </authorList>
    </citation>
    <scope>NUCLEOTIDE SEQUENCE [LARGE SCALE GENOMIC DNA]</scope>
    <source>
        <strain evidence="8">MV-1</strain>
    </source>
</reference>
<dbReference type="InterPro" id="IPR001343">
    <property type="entry name" value="Hemolysn_Ca-bd"/>
</dbReference>
<accession>C4RAI4</accession>
<feature type="domain" description="Calx-beta" evidence="5">
    <location>
        <begin position="1295"/>
        <end position="1393"/>
    </location>
</feature>
<dbReference type="Pfam" id="PF03160">
    <property type="entry name" value="Calx-beta"/>
    <property type="match status" value="37"/>
</dbReference>
<dbReference type="Proteomes" id="UP000095347">
    <property type="component" value="Unassembled WGS sequence"/>
</dbReference>
<feature type="domain" description="Calx-beta" evidence="5">
    <location>
        <begin position="4124"/>
        <end position="4236"/>
    </location>
</feature>
<feature type="region of interest" description="Disordered" evidence="4">
    <location>
        <begin position="178"/>
        <end position="231"/>
    </location>
</feature>
<dbReference type="EMBL" id="MCGG01000024">
    <property type="protein sequence ID" value="OEJ67243.1"/>
    <property type="molecule type" value="Genomic_DNA"/>
</dbReference>
<dbReference type="STRING" id="28181.BEN30_09675"/>
<feature type="region of interest" description="Disordered" evidence="4">
    <location>
        <begin position="2932"/>
        <end position="2952"/>
    </location>
</feature>
<dbReference type="InterPro" id="IPR003644">
    <property type="entry name" value="Calx_beta"/>
</dbReference>
<feature type="domain" description="Calx-beta" evidence="5">
    <location>
        <begin position="3778"/>
        <end position="3879"/>
    </location>
</feature>
<organism evidence="6">
    <name type="scientific">Magnetovibrio blakemorei</name>
    <dbReference type="NCBI Taxonomy" id="28181"/>
    <lineage>
        <taxon>Bacteria</taxon>
        <taxon>Pseudomonadati</taxon>
        <taxon>Pseudomonadota</taxon>
        <taxon>Alphaproteobacteria</taxon>
        <taxon>Rhodospirillales</taxon>
        <taxon>Magnetovibrionaceae</taxon>
        <taxon>Magnetovibrio</taxon>
    </lineage>
</organism>
<feature type="domain" description="Calx-beta" evidence="5">
    <location>
        <begin position="2954"/>
        <end position="3060"/>
    </location>
</feature>
<dbReference type="OrthoDB" id="7366341at2"/>
<evidence type="ECO:0000313" key="7">
    <source>
        <dbReference type="EMBL" id="OEJ67243.1"/>
    </source>
</evidence>
<feature type="domain" description="Calx-beta" evidence="5">
    <location>
        <begin position="4717"/>
        <end position="4821"/>
    </location>
</feature>
<dbReference type="GO" id="GO:0004930">
    <property type="term" value="F:G protein-coupled receptor activity"/>
    <property type="evidence" value="ECO:0007669"/>
    <property type="project" value="InterPro"/>
</dbReference>
<feature type="domain" description="Calx-beta" evidence="5">
    <location>
        <begin position="1406"/>
        <end position="1507"/>
    </location>
</feature>
<feature type="domain" description="Calx-beta" evidence="5">
    <location>
        <begin position="4832"/>
        <end position="4938"/>
    </location>
</feature>
<feature type="domain" description="Calx-beta" evidence="5">
    <location>
        <begin position="1059"/>
        <end position="1164"/>
    </location>
</feature>
<evidence type="ECO:0000256" key="4">
    <source>
        <dbReference type="SAM" id="MobiDB-lite"/>
    </source>
</evidence>
<feature type="domain" description="Calx-beta" evidence="5">
    <location>
        <begin position="705"/>
        <end position="809"/>
    </location>
</feature>
<feature type="compositionally biased region" description="Polar residues" evidence="4">
    <location>
        <begin position="14"/>
        <end position="25"/>
    </location>
</feature>
<feature type="domain" description="Calx-beta" evidence="5">
    <location>
        <begin position="1766"/>
        <end position="1869"/>
    </location>
</feature>
<feature type="domain" description="Calx-beta" evidence="5">
    <location>
        <begin position="1881"/>
        <end position="1983"/>
    </location>
</feature>
<reference evidence="7" key="2">
    <citation type="submission" date="2016-07" db="EMBL/GenBank/DDBJ databases">
        <authorList>
            <person name="Trubitsyn D."/>
            <person name="Abreu F.A."/>
            <person name="Ward B."/>
            <person name="Taylor T."/>
            <person name="Hattori M."/>
            <person name="Kondo S."/>
            <person name="Trivedi U."/>
            <person name="Staniland S."/>
            <person name="Lins U."/>
            <person name="Bazylinski D.A."/>
        </authorList>
    </citation>
    <scope>NUCLEOTIDE SEQUENCE</scope>
    <source>
        <strain evidence="7">MV-1</strain>
    </source>
</reference>
<feature type="domain" description="Calx-beta" evidence="5">
    <location>
        <begin position="4249"/>
        <end position="4352"/>
    </location>
</feature>
<dbReference type="RefSeq" id="WP_069957871.1">
    <property type="nucleotide sequence ID" value="NZ_MCGG01000024.1"/>
</dbReference>
<dbReference type="SMART" id="SM00237">
    <property type="entry name" value="Calx_beta"/>
    <property type="match status" value="30"/>
</dbReference>
<name>C4RAI4_9PROT</name>
<dbReference type="EMBL" id="FP102531">
    <property type="protein sequence ID" value="CAV30829.1"/>
    <property type="molecule type" value="Genomic_DNA"/>
</dbReference>
<keyword evidence="6" id="KW-0401">Integrin</keyword>
<dbReference type="InterPro" id="IPR011049">
    <property type="entry name" value="Serralysin-like_metalloprot_C"/>
</dbReference>
<feature type="domain" description="Calx-beta" evidence="5">
    <location>
        <begin position="1520"/>
        <end position="1631"/>
    </location>
</feature>
<evidence type="ECO:0000313" key="8">
    <source>
        <dbReference type="Proteomes" id="UP000095347"/>
    </source>
</evidence>
<feature type="domain" description="Calx-beta" evidence="5">
    <location>
        <begin position="1996"/>
        <end position="2095"/>
    </location>
</feature>
<feature type="region of interest" description="Disordered" evidence="4">
    <location>
        <begin position="1"/>
        <end position="100"/>
    </location>
</feature>
<dbReference type="GO" id="GO:0016020">
    <property type="term" value="C:membrane"/>
    <property type="evidence" value="ECO:0007669"/>
    <property type="project" value="InterPro"/>
</dbReference>
<dbReference type="SUPFAM" id="SSF141072">
    <property type="entry name" value="CalX-like"/>
    <property type="match status" value="38"/>
</dbReference>
<feature type="domain" description="Calx-beta" evidence="5">
    <location>
        <begin position="577"/>
        <end position="692"/>
    </location>
</feature>
<evidence type="ECO:0000313" key="6">
    <source>
        <dbReference type="EMBL" id="CAV30829.1"/>
    </source>
</evidence>
<evidence type="ECO:0000256" key="2">
    <source>
        <dbReference type="ARBA" id="ARBA00022737"/>
    </source>
</evidence>
<dbReference type="GO" id="GO:0007229">
    <property type="term" value="P:integrin-mediated signaling pathway"/>
    <property type="evidence" value="ECO:0007669"/>
    <property type="project" value="UniProtKB-KW"/>
</dbReference>
<evidence type="ECO:0000256" key="1">
    <source>
        <dbReference type="ARBA" id="ARBA00022729"/>
    </source>
</evidence>
<feature type="domain" description="Calx-beta" evidence="5">
    <location>
        <begin position="3665"/>
        <end position="3766"/>
    </location>
</feature>
<feature type="domain" description="Calx-beta" evidence="5">
    <location>
        <begin position="463"/>
        <end position="562"/>
    </location>
</feature>
<feature type="domain" description="Calx-beta" evidence="5">
    <location>
        <begin position="3207"/>
        <end position="3306"/>
    </location>
</feature>
<dbReference type="SUPFAM" id="SSF51120">
    <property type="entry name" value="beta-Roll"/>
    <property type="match status" value="1"/>
</dbReference>
<dbReference type="Gene3D" id="2.60.40.2030">
    <property type="match status" value="38"/>
</dbReference>
<feature type="domain" description="Calx-beta" evidence="5">
    <location>
        <begin position="4011"/>
        <end position="4111"/>
    </location>
</feature>
<feature type="compositionally biased region" description="Polar residues" evidence="4">
    <location>
        <begin position="2940"/>
        <end position="2949"/>
    </location>
</feature>
<sequence>MNDQSRADNMIQDGESQVTENSEQASAPEDTGTPDADSHAGEQVAQAAETQGQDAPTGEGATGEGVTGEQDALTEGEAPAEAVEGQPAPEENADTETDKAALQAARDTFSAARGTGADINAALNDAADAARQEALRTGATEAAAELTAIKAREALSSALMQGIGQDGLNDVRANQTDFAPASQRGTPPQPEPPGGLPQTRGDATGGNGGARPTNNDLAPPISSGNLDQQTQSGLATYGNSQVSLGARQTSQSLGVDPGMSNTALVGQFVSQKLGVGGTLFAPAGDPVHANAGKDAAQIIRGSREATGQNLNQVGGGQVIVEPTVSKFTQPGQQPLGNVDAPPVTNTTSPKAVVGYPDAVVGVRPGQTVFEGGAGVPRTVTFQVERSNGYAAGSVSWNASGLRADDFASGTIPSGVVAFGAGEVVKTVTLNLAADRFIEQDEVVTLTLSAPSGKMVLAQSGISADASVRNDDGIVWVTAAATSAREGTTGQATVLSFVVNRTEDGGAASVGWRVTGLNAADFGGTLPSGTVQFANGEASKTVTVSVPGDDVVEDNATVTFELHSPDGNLTLDGTQWRAQMAFADDDTGGYSIAAASADKAEGAVGQTTPFTFTVTRSVGVDAPASIDYRLIQVGSSFADVSDFSAGQDGLGSNGGLPSGAVSFQAGESSKTITVNVVGDSERGSDESFAILLANPPAGARVLQGEATGVIRNDDSSFSITAISADKNEGSGTNTAFTFLVTRAGDLSAAQTVNYAVQAHGEAPADAADFGGSLPSGTVTFAAGAATATVTVTVSGDSQIEGQEGFRIALLSPSSNSTVLTSTAIGTIRQDDSTIAIHALDAVKVEGATATTGNAHSFVITRGGNLAQSVQVSWSVQGTGDNPVNATDFGGTLPTGSVTFATGETSKTISFTPQGDLTYEQSESYAVVVSTTQTGVAILTNSASGLVVNDEIGLTVTATDLVKAEGDTGAPVLTFTVTRSGVIQNSSTVDWAVIATGADGVDAADFVAGVLPSGSLSFAPGEQSLLVTLPITTDAVVEADEGFVIRLSNASIGSQVIVNDAVGTILNDDALFAVAADTPSVAEGQSGVTQVTFRVTRSGDTSGTDSVSYAVAGSGANAASASDFQGGTLPSGTLTFLATETEKLVTVNVAADSIIEAAEQFTLSLSSPSVGSLLSSTASSATATITNDDDQLSIAAASADAAEGGVGGGAALTFTVTRTGDTSTTSTANWTVAGQGASPASAGDFQATNGTVTFDPGVTSRTITVNVAGDYSNESDEAFTITLSGASAGTTLGTASANGTIRNDDTGLAIAATTTNLTEGDSGSKTHVFTVTRSGIVTGATTVDWTVGGAVNASDFAVTSGTLSFGANETSKTIQLQALGDTEVEANEAFTVTLSNASGNAHIQTASANGAIVSDDSGLAIAAVAATVNEGASGSGTTIQFTVTRSGNTAGTSTANWSLSGDVNAADFGGALPSGTVTFNPGVTTQTISLALSGDDVVELDEGVTVTLSAPSAGTYITTASASATVVNDDTSLALPGSGASVAEGADSTTSQITVTVTRAGRTDGATTAQWRMTGGTANTNDFQPGQDSLGDNGGLPSGTVIFAAGETTKDIVLNVKGDNAVETDETIQITLTDPGGNVEVVTGTVTATITNDDVGFAIAALDAVKFEGNSGTTDFTFTVTRAGNVSSAATVDYAVLTASSGNSADAGDFPSGFPSGTVSFAANQSQVTLTIQVSGDTAVETDEDFRVQLSNAKLADNTPQTIVTAEASGTIRSEDVTYSVAANQASWAEGNSGTTAMVFTVTRSGDTSEASTVAYALTSPNGGSGADLVGGVLPSGTLSFGVGETSKTVTVDVVGDTVVEADETFTLTLSSPSKGVVTGATASATITNDDSSFAITANSANHTEGHSGSSNALFTVTRSGDLSQAATVTWAAQAGNGIDAADFGGSVPSGTLNFASNQSTATITIGVAGETTVENDETLSVTINGASVGTITNATASTTIIGDDDSFAIAADAASVAEGHSGARAVTFTVTRTGPAHGSKTVNWAASGMQTADFVGDQIPNGTLIFADGVTSQTITINLASDTTVETDEVLTVSLSSPSTGAIIGTSSATTTVTNDDAQVAVTAQLADKAEGNSGTVPFTFEVTRTGFLTQSSTVQWRVAGTGSNDPVAADFSTGDGIGDNSGLPSGTVSFASGETTKTITIQVAADSALENNETFQVALSGPSTGTVVGGSAAGGTIQNDDAELNFTGTTSLTQAEGDSGSVAYSYTITRTGNTSQISTVNVGVSGGLSVGEYSLSANSITFASGETSKTVTVNVNGDNSVESDESFTVTLSGANAGTSVGTTGTASGTVLEDDTGIVVSGGTVSKAEGKTGETDTYSYTITRSGSTREATFNLYWGAYDPAGLLEDPASSDDFTSAVVSRQAGGTDSLTFGNNTLLTFAAGETSKTVTVTATGDNTVEDDEWFQLYAQSGGAASVDSWSGTVYGELLRDESGIRSQGAVESIGSQSIQNSITEGDTASDGGSGATTTVTWWFDRIYSTSGTASFDWYVQPSSTNAEDWAAGQDALGTKGGYPSGTVTFADGQANAYATFSIATDNIGEFGENFYVYVENPSGGSSISSQYSSATIVNDDTVFSVASNGTVDEPDTGSANVAFTITRDGDTRGTDTVDWSITLPGSETGNEAIDTPGEWYKLDPSDVDLNNVGSTTGTPAWNAGTRTLSGTLTFTNGQTSQTVTLPILGDILPESWREYVEINLSNAQNVDLGEPQHDQETPTILGSSASAWVFDNEPGNLITVAADKTSLYEGTDSANTVTFTLTRAAANGGSINHPITVGWEIKNMDPGDSGEISYREDVTSVTGNSSIANHNLSSGNYYGTVTFGTGETTKTVTVTFANDVNVESDDAFQFSILSPRDTTEWPWTSTYAGDSGAYSSEDYGSAGVDTDNNPSTTNAADDPLTITLLNDDTRLWVSGQEGISTPTLSISEGDSGTKSISVALVRHGRLDTDITLSYTLSNGTTANGDWSSMSGTVTVPGGSANPVLTLPVIASDTTIENNETFTLTFTNTDTSVRFGHNANTLSNTMNVSGTLTNDDTTYAIVADQGAQVETDQGQTATYTYTVTRAANGYAGVSTVQWRVAGTGGNPADATDFSTSDALGDNGGLPSGTVTFGNNEFSKTVSILVRGDITAENTEAFQVTLSNPSLGLISSGTASSTITTDDTGIAISDAAAVTEGDSGSQNVTFTVTRSGDLTVTSTMNWAVNHQSTDAADFTGATSGSLTFTSGESSKTITVAVAGDNNLENDETFSVLLSSFTNVDEVLDNSGAGGILNSDASFSIAATSADRLEGAGGQTFTITRDRSTAQSQTIAWQVQSVADGAVAADFGGSLPSGSVTFAPGELTKVITITPTDDGVAESDEAYNVVISGGAGTTGDTITTATAGGMIRNDDAAIAIEQVVATQAEGHGDTTYSFTVRRTGNTSGTSDVNWAVTGSGANPAVGADFSGGTLPSGTVNFLDGQSVKTITLTVAGDSVVETDEGFTVTLSNPVNATIVTATATGAITNDDASVAIAATDADKAEGNSGQTPFTFTITRTGYLGTSASINWAVTSAQADGADFSGGALPTGVATFASGAATATVTVNVQGDVTGDGDEAFSVTLSNPPAGVTISTATATGTIRTDDIVFAVASPGAMLEGDAGTTNFNFVVTRAGNLSGSQTLTWTVAGIGADPASTGDFGATTGTVTFNATDTNKTISVPVLGDIAGEAHEGFRLTLSGPGGVVFTNTTADATITDDEASLRVAALDAVKFEGGAATTTDLTFRVTRSGNTTSSVTADWALVHGTTEGADFTGTTTGSVSFGSGETEKTITVTVQGDVSVEASENFTVQLSNASAGADIITSSAAGTIRSDDTHWSLSLVSAATQVEGDATGTTFTYRVTRDGGLNAGAVDWSVAGQGADAATIEDFGGAFPTGSVTFVDGQATKDFTVTVLGDNVLEPDQGFRVTIANPTGTGVHTLGTTAVDATIANDDDTLAITASSLSAVEGDSGTSALTFTVTRTGSLAGTSTTGWRIKAGSGTDAADFVATSGTVTFGDGEASKVVTLALRGDTTVESNENFTVELYNPGAGSVITGAEASGTITDNDIDLTLTGTTVSIMENAALRELVYTVTRTGRSDGVTTVNWAVSGSGASPVSAADFSGNQDVLGTNGGLPSGTITFAAGETVKQIVFTVTNDGSHEANETLTLSLSSPSGNAEIAANNLTGTILNDDDSLAVVAVDADKQEGAASATTNFTFRIDRTGSLDGAASVNWNAAGIGDHPLAAAEFVTTSGTVTFADGQSSAVVTVPVRGDAVGEFDETFRVTLSDASFGSTIIGATADGAVRNDDPALSIAADQASKAEGSGDTTFSFTVTRTGSTAGVSSVAWAVQGSGTNAADVLDFGGYLPSGTVTFATGETTKTINVTVVGDSVGEKDETFSVVLSSAVGADIILDRAQTTINNDDTALSIAATSADKAEGDSGTTPFTFTVTRSGQTSGASSVDWAVTGSGDFWADGADFAGGALPTGSLNFADGESTKTITLNVAGDSTAGQDEGFTVTLSNAVSGTVTNATASGTIRNDDSEIAINTLASSAAEGNGGATALTFQVTRTGDTTRTASVDWRVVGAGEAQADGTDFVGGVLPTGSVTFAAGESTKTVTVQVAGETTAENTENFDVELINPGANVSVNPVSGSARGTIVADDIGLSIVAVAANKAEGRGSSATPYTFKVVRTGSTENAVTVNYSVAGVGGNAANAADFSSAMTGSVVLAAGVASTLITLDVAADTVAEADETFRVSISAAGASILTGTADGTIVDDDSGFSVAVNQASLAEGGTAAATDFIFNITRAGDATAVQSVNWALTGLGASAADAKDFVGGVLPTGSLVFASGETTKQITVQVAGDTDVEATEHFRMTISGGAGIVIVDATADATISADDTASAADDRLIGTSSPDNMDGLAGNDLLHGGQGYDVLTGGAGADLFHYEAPGEGGDTILDFVSGTDRITYVASAFGNIGAGGGAIDVASLASSGGLADALSAITAHADSDFYRLDFASGTFRFGTGSSGELDDLEAAMTNGNHSGAAFFLINDGSSQARLYYDADTNSGADGSGMVEIAALNDFGSATGNTDEIIQPHAAL</sequence>
<keyword evidence="3" id="KW-0106">Calcium</keyword>
<dbReference type="PROSITE" id="PS00330">
    <property type="entry name" value="HEMOLYSIN_CALCIUM"/>
    <property type="match status" value="1"/>
</dbReference>
<dbReference type="Pfam" id="PF00353">
    <property type="entry name" value="HemolysinCabind"/>
    <property type="match status" value="1"/>
</dbReference>